<evidence type="ECO:0000313" key="4">
    <source>
        <dbReference type="Proteomes" id="UP001238179"/>
    </source>
</evidence>
<dbReference type="InterPro" id="IPR037185">
    <property type="entry name" value="EmrE-like"/>
</dbReference>
<feature type="transmembrane region" description="Helical" evidence="1">
    <location>
        <begin position="242"/>
        <end position="262"/>
    </location>
</feature>
<dbReference type="GO" id="GO:0016020">
    <property type="term" value="C:membrane"/>
    <property type="evidence" value="ECO:0007669"/>
    <property type="project" value="InterPro"/>
</dbReference>
<dbReference type="RefSeq" id="WP_316414467.1">
    <property type="nucleotide sequence ID" value="NZ_AP027080.1"/>
</dbReference>
<reference evidence="4" key="1">
    <citation type="journal article" date="2023" name="Int. J. Syst. Evol. Microbiol.">
        <title>Mesoterricola silvestris gen. nov., sp. nov., Mesoterricola sediminis sp. nov., Geothrix oryzae sp. nov., Geothrix edaphica sp. nov., Geothrix rubra sp. nov., and Geothrix limicola sp. nov., six novel members of Acidobacteriota isolated from soils.</title>
        <authorList>
            <person name="Itoh H."/>
            <person name="Sugisawa Y."/>
            <person name="Mise K."/>
            <person name="Xu Z."/>
            <person name="Kuniyasu M."/>
            <person name="Ushijima N."/>
            <person name="Kawano K."/>
            <person name="Kobayashi E."/>
            <person name="Shiratori Y."/>
            <person name="Masuda Y."/>
            <person name="Senoo K."/>
        </authorList>
    </citation>
    <scope>NUCLEOTIDE SEQUENCE [LARGE SCALE GENOMIC DNA]</scope>
    <source>
        <strain evidence="4">W79</strain>
    </source>
</reference>
<feature type="transmembrane region" description="Helical" evidence="1">
    <location>
        <begin position="268"/>
        <end position="287"/>
    </location>
</feature>
<feature type="transmembrane region" description="Helical" evidence="1">
    <location>
        <begin position="213"/>
        <end position="235"/>
    </location>
</feature>
<feature type="domain" description="EamA" evidence="2">
    <location>
        <begin position="156"/>
        <end position="285"/>
    </location>
</feature>
<evidence type="ECO:0000256" key="1">
    <source>
        <dbReference type="SAM" id="Phobius"/>
    </source>
</evidence>
<feature type="transmembrane region" description="Helical" evidence="1">
    <location>
        <begin position="66"/>
        <end position="88"/>
    </location>
</feature>
<feature type="transmembrane region" description="Helical" evidence="1">
    <location>
        <begin position="151"/>
        <end position="170"/>
    </location>
</feature>
<feature type="transmembrane region" description="Helical" evidence="1">
    <location>
        <begin position="121"/>
        <end position="139"/>
    </location>
</feature>
<organism evidence="3 4">
    <name type="scientific">Mesoterricola silvestris</name>
    <dbReference type="NCBI Taxonomy" id="2927979"/>
    <lineage>
        <taxon>Bacteria</taxon>
        <taxon>Pseudomonadati</taxon>
        <taxon>Acidobacteriota</taxon>
        <taxon>Holophagae</taxon>
        <taxon>Holophagales</taxon>
        <taxon>Holophagaceae</taxon>
        <taxon>Mesoterricola</taxon>
    </lineage>
</organism>
<feature type="domain" description="EamA" evidence="2">
    <location>
        <begin position="5"/>
        <end position="137"/>
    </location>
</feature>
<dbReference type="EMBL" id="AP027080">
    <property type="protein sequence ID" value="BDU71578.1"/>
    <property type="molecule type" value="Genomic_DNA"/>
</dbReference>
<keyword evidence="1" id="KW-1133">Transmembrane helix</keyword>
<protein>
    <submittedName>
        <fullName evidence="3">Membrane protein</fullName>
    </submittedName>
</protein>
<feature type="transmembrane region" description="Helical" evidence="1">
    <location>
        <begin position="31"/>
        <end position="54"/>
    </location>
</feature>
<sequence length="295" mass="31512">MLKQPWFLFTLITVLAWGLWGALIDVPAAAGFPATLGYIVWAITMIPPCMVALARVGWQVETDRRSVLYGCLAGFLGAGGQLVLFLVLRIAPAYLVFPFIALSPLVTILLALAVSRERASARGWAGIALALVAGILLAYTPPGSGAVHGLLWVGPALVVFLAWGLQGFVISHGNKSMRAESIFFYMTLTGLLLIPAAWFMTDFSRPITWGFRGPWMAALIQVLNAVGALLLVYAFRYGRAIIVSPLVNAGGPVVTIILSLILFRTLPLAPHALGMVAAVLATLLMGMEDETPAQA</sequence>
<dbReference type="Proteomes" id="UP001238179">
    <property type="component" value="Chromosome"/>
</dbReference>
<dbReference type="InterPro" id="IPR000620">
    <property type="entry name" value="EamA_dom"/>
</dbReference>
<evidence type="ECO:0000259" key="2">
    <source>
        <dbReference type="Pfam" id="PF00892"/>
    </source>
</evidence>
<dbReference type="KEGG" id="msil:METEAL_07520"/>
<name>A0AA48GWF1_9BACT</name>
<keyword evidence="4" id="KW-1185">Reference proteome</keyword>
<feature type="transmembrane region" description="Helical" evidence="1">
    <location>
        <begin position="182"/>
        <end position="201"/>
    </location>
</feature>
<keyword evidence="1" id="KW-0472">Membrane</keyword>
<proteinExistence type="predicted"/>
<dbReference type="AlphaFoldDB" id="A0AA48GWF1"/>
<accession>A0AA48GWF1</accession>
<keyword evidence="1" id="KW-0812">Transmembrane</keyword>
<feature type="transmembrane region" description="Helical" evidence="1">
    <location>
        <begin position="94"/>
        <end position="114"/>
    </location>
</feature>
<dbReference type="Pfam" id="PF00892">
    <property type="entry name" value="EamA"/>
    <property type="match status" value="2"/>
</dbReference>
<evidence type="ECO:0000313" key="3">
    <source>
        <dbReference type="EMBL" id="BDU71578.1"/>
    </source>
</evidence>
<gene>
    <name evidence="3" type="ORF">METEAL_07520</name>
</gene>
<dbReference type="SUPFAM" id="SSF103481">
    <property type="entry name" value="Multidrug resistance efflux transporter EmrE"/>
    <property type="match status" value="2"/>
</dbReference>